<dbReference type="EMBL" id="LR796209">
    <property type="protein sequence ID" value="CAB4127497.1"/>
    <property type="molecule type" value="Genomic_DNA"/>
</dbReference>
<accession>A0A6J5L2N8</accession>
<organism evidence="1">
    <name type="scientific">uncultured Caudovirales phage</name>
    <dbReference type="NCBI Taxonomy" id="2100421"/>
    <lineage>
        <taxon>Viruses</taxon>
        <taxon>Duplodnaviria</taxon>
        <taxon>Heunggongvirae</taxon>
        <taxon>Uroviricota</taxon>
        <taxon>Caudoviricetes</taxon>
        <taxon>Peduoviridae</taxon>
        <taxon>Maltschvirus</taxon>
        <taxon>Maltschvirus maltsch</taxon>
    </lineage>
</organism>
<protein>
    <submittedName>
        <fullName evidence="1">Uncharacterized protein</fullName>
    </submittedName>
</protein>
<evidence type="ECO:0000313" key="1">
    <source>
        <dbReference type="EMBL" id="CAB4127497.1"/>
    </source>
</evidence>
<reference evidence="1" key="1">
    <citation type="submission" date="2020-04" db="EMBL/GenBank/DDBJ databases">
        <authorList>
            <person name="Chiriac C."/>
            <person name="Salcher M."/>
            <person name="Ghai R."/>
            <person name="Kavagutti S V."/>
        </authorList>
    </citation>
    <scope>NUCLEOTIDE SEQUENCE</scope>
</reference>
<gene>
    <name evidence="1" type="ORF">UFOVP75_226</name>
</gene>
<proteinExistence type="predicted"/>
<sequence>MNEPEKMPEEPILQFFAYTHLPEKLQTISAPFGNLAQAMVNQLPRNPERTVALRKLLEAKDAAVRAVLFK</sequence>
<name>A0A6J5L2N8_9CAUD</name>